<gene>
    <name evidence="1" type="ORF">HID58_056087</name>
</gene>
<feature type="non-terminal residue" evidence="1">
    <location>
        <position position="1"/>
    </location>
</feature>
<name>A0ABQ8AMF1_BRANA</name>
<organism evidence="1 2">
    <name type="scientific">Brassica napus</name>
    <name type="common">Rape</name>
    <dbReference type="NCBI Taxonomy" id="3708"/>
    <lineage>
        <taxon>Eukaryota</taxon>
        <taxon>Viridiplantae</taxon>
        <taxon>Streptophyta</taxon>
        <taxon>Embryophyta</taxon>
        <taxon>Tracheophyta</taxon>
        <taxon>Spermatophyta</taxon>
        <taxon>Magnoliopsida</taxon>
        <taxon>eudicotyledons</taxon>
        <taxon>Gunneridae</taxon>
        <taxon>Pentapetalae</taxon>
        <taxon>rosids</taxon>
        <taxon>malvids</taxon>
        <taxon>Brassicales</taxon>
        <taxon>Brassicaceae</taxon>
        <taxon>Brassiceae</taxon>
        <taxon>Brassica</taxon>
    </lineage>
</organism>
<dbReference type="Proteomes" id="UP000824890">
    <property type="component" value="Unassembled WGS sequence"/>
</dbReference>
<evidence type="ECO:0000313" key="1">
    <source>
        <dbReference type="EMBL" id="KAH0893658.1"/>
    </source>
</evidence>
<keyword evidence="2" id="KW-1185">Reference proteome</keyword>
<reference evidence="1 2" key="1">
    <citation type="submission" date="2021-05" db="EMBL/GenBank/DDBJ databases">
        <title>Genome Assembly of Synthetic Allotetraploid Brassica napus Reveals Homoeologous Exchanges between Subgenomes.</title>
        <authorList>
            <person name="Davis J.T."/>
        </authorList>
    </citation>
    <scope>NUCLEOTIDE SEQUENCE [LARGE SCALE GENOMIC DNA]</scope>
    <source>
        <strain evidence="2">cv. Da-Ae</strain>
        <tissue evidence="1">Seedling</tissue>
    </source>
</reference>
<sequence>GGCHPRYHSLITTIRNLMHARRLRGQQGEAVCQMRESQVCMFSLKLVKLKFLVEQYEEADYGGIEGDSITNTQIKKFWTQKNIIEEGHLFAAVKAAARVRACNLSFCPFGFEGF</sequence>
<accession>A0ABQ8AMF1</accession>
<protein>
    <submittedName>
        <fullName evidence="1">Uncharacterized protein</fullName>
    </submittedName>
</protein>
<proteinExistence type="predicted"/>
<dbReference type="EMBL" id="JAGKQM010000013">
    <property type="protein sequence ID" value="KAH0893658.1"/>
    <property type="molecule type" value="Genomic_DNA"/>
</dbReference>
<evidence type="ECO:0000313" key="2">
    <source>
        <dbReference type="Proteomes" id="UP000824890"/>
    </source>
</evidence>
<comment type="caution">
    <text evidence="1">The sequence shown here is derived from an EMBL/GenBank/DDBJ whole genome shotgun (WGS) entry which is preliminary data.</text>
</comment>